<dbReference type="Proteomes" id="UP001595925">
    <property type="component" value="Unassembled WGS sequence"/>
</dbReference>
<organism evidence="1 2">
    <name type="scientific">Saliphagus infecundisoli</name>
    <dbReference type="NCBI Taxonomy" id="1849069"/>
    <lineage>
        <taxon>Archaea</taxon>
        <taxon>Methanobacteriati</taxon>
        <taxon>Methanobacteriota</taxon>
        <taxon>Stenosarchaea group</taxon>
        <taxon>Halobacteria</taxon>
        <taxon>Halobacteriales</taxon>
        <taxon>Natrialbaceae</taxon>
        <taxon>Saliphagus</taxon>
    </lineage>
</organism>
<sequence>MLAHRFATLRKSERSYGRRCPPPVEGAIRLATASHGVSCPSFCFEQFIMQDGGMIGDAFRDWLNAQLEPILTVEGMYTESAFLCRDDGNLCLLWYMEAEDIGPVYKAFETSDHPLTNERSWAGSSKNPRRSS</sequence>
<name>A0ABD5QK28_9EURY</name>
<proteinExistence type="predicted"/>
<evidence type="ECO:0000313" key="1">
    <source>
        <dbReference type="EMBL" id="MFC4989364.1"/>
    </source>
</evidence>
<dbReference type="EMBL" id="JBHSJG010000047">
    <property type="protein sequence ID" value="MFC4989364.1"/>
    <property type="molecule type" value="Genomic_DNA"/>
</dbReference>
<reference evidence="1 2" key="1">
    <citation type="journal article" date="2019" name="Int. J. Syst. Evol. Microbiol.">
        <title>The Global Catalogue of Microorganisms (GCM) 10K type strain sequencing project: providing services to taxonomists for standard genome sequencing and annotation.</title>
        <authorList>
            <consortium name="The Broad Institute Genomics Platform"/>
            <consortium name="The Broad Institute Genome Sequencing Center for Infectious Disease"/>
            <person name="Wu L."/>
            <person name="Ma J."/>
        </authorList>
    </citation>
    <scope>NUCLEOTIDE SEQUENCE [LARGE SCALE GENOMIC DNA]</scope>
    <source>
        <strain evidence="1 2">CGMCC 1.15824</strain>
    </source>
</reference>
<comment type="caution">
    <text evidence="1">The sequence shown here is derived from an EMBL/GenBank/DDBJ whole genome shotgun (WGS) entry which is preliminary data.</text>
</comment>
<evidence type="ECO:0000313" key="2">
    <source>
        <dbReference type="Proteomes" id="UP001595925"/>
    </source>
</evidence>
<protein>
    <submittedName>
        <fullName evidence="1">DUF6176 family protein</fullName>
    </submittedName>
</protein>
<dbReference type="AlphaFoldDB" id="A0ABD5QK28"/>
<dbReference type="InterPro" id="IPR046174">
    <property type="entry name" value="DUF6176"/>
</dbReference>
<accession>A0ABD5QK28</accession>
<keyword evidence="2" id="KW-1185">Reference proteome</keyword>
<dbReference type="RefSeq" id="WP_380683646.1">
    <property type="nucleotide sequence ID" value="NZ_JBHSJG010000047.1"/>
</dbReference>
<dbReference type="Pfam" id="PF19673">
    <property type="entry name" value="DUF6176"/>
    <property type="match status" value="1"/>
</dbReference>
<gene>
    <name evidence="1" type="ORF">ACFPFO_16700</name>
</gene>